<dbReference type="Pfam" id="PF22324">
    <property type="entry name" value="HTH_91"/>
    <property type="match status" value="1"/>
</dbReference>
<dbReference type="EMBL" id="NWTC01000008">
    <property type="protein sequence ID" value="PDT47466.1"/>
    <property type="molecule type" value="Genomic_DNA"/>
</dbReference>
<organism evidence="2 3">
    <name type="scientific">Rhizobium fredii</name>
    <name type="common">Sinorhizobium fredii</name>
    <dbReference type="NCBI Taxonomy" id="380"/>
    <lineage>
        <taxon>Bacteria</taxon>
        <taxon>Pseudomonadati</taxon>
        <taxon>Pseudomonadota</taxon>
        <taxon>Alphaproteobacteria</taxon>
        <taxon>Hyphomicrobiales</taxon>
        <taxon>Rhizobiaceae</taxon>
        <taxon>Sinorhizobium/Ensifer group</taxon>
        <taxon>Sinorhizobium</taxon>
    </lineage>
</organism>
<feature type="domain" description="Winged helix" evidence="1">
    <location>
        <begin position="27"/>
        <end position="100"/>
    </location>
</feature>
<proteinExistence type="predicted"/>
<name>A0A2A6LZ05_RHIFR</name>
<accession>A0A2A6LZ05</accession>
<evidence type="ECO:0000313" key="3">
    <source>
        <dbReference type="Proteomes" id="UP000220353"/>
    </source>
</evidence>
<reference evidence="2 3" key="1">
    <citation type="submission" date="2017-09" db="EMBL/GenBank/DDBJ databases">
        <title>Comparative genomics of rhizobia isolated from Phaseolus vulgaris in China.</title>
        <authorList>
            <person name="Tong W."/>
        </authorList>
    </citation>
    <scope>NUCLEOTIDE SEQUENCE [LARGE SCALE GENOMIC DNA]</scope>
    <source>
        <strain evidence="2 3">PCH1</strain>
    </source>
</reference>
<dbReference type="AlphaFoldDB" id="A0A2A6LZ05"/>
<sequence length="107" mass="11656">MTKAGRAQLSLRVQILDDKEEPVGLPITVVGREAWALNHLVSAGERGCTPIDQPGPRWSHYTWKLRGYGFAIETIHEKHGGPFPGTHARYRLGSKVSVLTGTPGEAA</sequence>
<dbReference type="InterPro" id="IPR054382">
    <property type="entry name" value="wHTH_alphaproteobact"/>
</dbReference>
<dbReference type="Proteomes" id="UP000220353">
    <property type="component" value="Unassembled WGS sequence"/>
</dbReference>
<protein>
    <recommendedName>
        <fullName evidence="1">Winged helix domain-containing protein</fullName>
    </recommendedName>
</protein>
<evidence type="ECO:0000259" key="1">
    <source>
        <dbReference type="Pfam" id="PF22324"/>
    </source>
</evidence>
<gene>
    <name evidence="2" type="ORF">CO661_12045</name>
</gene>
<evidence type="ECO:0000313" key="2">
    <source>
        <dbReference type="EMBL" id="PDT47466.1"/>
    </source>
</evidence>
<comment type="caution">
    <text evidence="2">The sequence shown here is derived from an EMBL/GenBank/DDBJ whole genome shotgun (WGS) entry which is preliminary data.</text>
</comment>
<dbReference type="RefSeq" id="WP_097586864.1">
    <property type="nucleotide sequence ID" value="NZ_NWTC01000008.1"/>
</dbReference>